<evidence type="ECO:0000259" key="14">
    <source>
        <dbReference type="Pfam" id="PF02463"/>
    </source>
</evidence>
<evidence type="ECO:0000256" key="4">
    <source>
        <dbReference type="ARBA" id="ARBA00022490"/>
    </source>
</evidence>
<keyword evidence="10 12" id="KW-0234">DNA repair</keyword>
<dbReference type="GO" id="GO:0005737">
    <property type="term" value="C:cytoplasm"/>
    <property type="evidence" value="ECO:0007669"/>
    <property type="project" value="UniProtKB-SubCell"/>
</dbReference>
<evidence type="ECO:0000256" key="13">
    <source>
        <dbReference type="RuleBase" id="RU000578"/>
    </source>
</evidence>
<dbReference type="Pfam" id="PF02463">
    <property type="entry name" value="SMC_N"/>
    <property type="match status" value="1"/>
</dbReference>
<dbReference type="OrthoDB" id="9803889at2"/>
<proteinExistence type="inferred from homology"/>
<keyword evidence="6 12" id="KW-0547">Nucleotide-binding</keyword>
<dbReference type="GO" id="GO:0006260">
    <property type="term" value="P:DNA replication"/>
    <property type="evidence" value="ECO:0007669"/>
    <property type="project" value="UniProtKB-UniRule"/>
</dbReference>
<evidence type="ECO:0000256" key="11">
    <source>
        <dbReference type="ARBA" id="ARBA00023236"/>
    </source>
</evidence>
<keyword evidence="8 12" id="KW-0067">ATP-binding</keyword>
<dbReference type="PATRIC" id="fig|755172.3.peg.298"/>
<dbReference type="SUPFAM" id="SSF52540">
    <property type="entry name" value="P-loop containing nucleoside triphosphate hydrolases"/>
    <property type="match status" value="1"/>
</dbReference>
<dbReference type="PANTHER" id="PTHR32182:SF0">
    <property type="entry name" value="DNA REPLICATION AND REPAIR PROTEIN RECF"/>
    <property type="match status" value="1"/>
</dbReference>
<dbReference type="STRING" id="755172.HMPREF1863_00311"/>
<evidence type="ECO:0000313" key="16">
    <source>
        <dbReference type="Proteomes" id="UP000070442"/>
    </source>
</evidence>
<dbReference type="GO" id="GO:0006302">
    <property type="term" value="P:double-strand break repair"/>
    <property type="evidence" value="ECO:0007669"/>
    <property type="project" value="TreeGrafter"/>
</dbReference>
<evidence type="ECO:0000256" key="1">
    <source>
        <dbReference type="ARBA" id="ARBA00004496"/>
    </source>
</evidence>
<dbReference type="GO" id="GO:0003697">
    <property type="term" value="F:single-stranded DNA binding"/>
    <property type="evidence" value="ECO:0007669"/>
    <property type="project" value="UniProtKB-UniRule"/>
</dbReference>
<dbReference type="Gene3D" id="3.40.50.300">
    <property type="entry name" value="P-loop containing nucleotide triphosphate hydrolases"/>
    <property type="match status" value="1"/>
</dbReference>
<keyword evidence="7 12" id="KW-0227">DNA damage</keyword>
<organism evidence="15 16">
    <name type="scientific">Aedoeadaptatus coxii</name>
    <dbReference type="NCBI Taxonomy" id="755172"/>
    <lineage>
        <taxon>Bacteria</taxon>
        <taxon>Bacillati</taxon>
        <taxon>Bacillota</taxon>
        <taxon>Tissierellia</taxon>
        <taxon>Tissierellales</taxon>
        <taxon>Peptoniphilaceae</taxon>
        <taxon>Aedoeadaptatus</taxon>
    </lineage>
</organism>
<dbReference type="InterPro" id="IPR027417">
    <property type="entry name" value="P-loop_NTPase"/>
</dbReference>
<protein>
    <recommendedName>
        <fullName evidence="3 12">DNA replication and repair protein RecF</fullName>
    </recommendedName>
</protein>
<dbReference type="NCBIfam" id="TIGR00611">
    <property type="entry name" value="recf"/>
    <property type="match status" value="1"/>
</dbReference>
<evidence type="ECO:0000256" key="2">
    <source>
        <dbReference type="ARBA" id="ARBA00008016"/>
    </source>
</evidence>
<evidence type="ECO:0000313" key="15">
    <source>
        <dbReference type="EMBL" id="KXB68288.1"/>
    </source>
</evidence>
<evidence type="ECO:0000256" key="5">
    <source>
        <dbReference type="ARBA" id="ARBA00022705"/>
    </source>
</evidence>
<keyword evidence="4 12" id="KW-0963">Cytoplasm</keyword>
<dbReference type="GO" id="GO:0009432">
    <property type="term" value="P:SOS response"/>
    <property type="evidence" value="ECO:0007669"/>
    <property type="project" value="UniProtKB-UniRule"/>
</dbReference>
<reference evidence="16" key="1">
    <citation type="submission" date="2016-01" db="EMBL/GenBank/DDBJ databases">
        <authorList>
            <person name="Mitreva M."/>
            <person name="Pepin K.H."/>
            <person name="Mihindukulasuriya K.A."/>
            <person name="Fulton R."/>
            <person name="Fronick C."/>
            <person name="O'Laughlin M."/>
            <person name="Miner T."/>
            <person name="Herter B."/>
            <person name="Rosa B.A."/>
            <person name="Cordes M."/>
            <person name="Tomlinson C."/>
            <person name="Wollam A."/>
            <person name="Palsikar V.B."/>
            <person name="Mardis E.R."/>
            <person name="Wilson R.K."/>
        </authorList>
    </citation>
    <scope>NUCLEOTIDE SEQUENCE [LARGE SCALE GENOMIC DNA]</scope>
    <source>
        <strain evidence="16">DNF00729</strain>
    </source>
</reference>
<dbReference type="InterPro" id="IPR018078">
    <property type="entry name" value="DNA-binding_RecF_CS"/>
</dbReference>
<keyword evidence="9 12" id="KW-0238">DNA-binding</keyword>
<evidence type="ECO:0000256" key="12">
    <source>
        <dbReference type="HAMAP-Rule" id="MF_00365"/>
    </source>
</evidence>
<gene>
    <name evidence="12" type="primary">recF</name>
    <name evidence="15" type="ORF">HMPREF1863_00311</name>
</gene>
<accession>A0A134AKN8</accession>
<comment type="subcellular location">
    <subcellularLocation>
        <location evidence="1 12 13">Cytoplasm</location>
    </subcellularLocation>
</comment>
<evidence type="ECO:0000256" key="9">
    <source>
        <dbReference type="ARBA" id="ARBA00023125"/>
    </source>
</evidence>
<comment type="function">
    <text evidence="12 13">The RecF protein is involved in DNA metabolism; it is required for DNA replication and normal SOS inducibility. RecF binds preferentially to single-stranded, linear DNA. It also seems to bind ATP.</text>
</comment>
<dbReference type="Gene3D" id="1.20.1050.90">
    <property type="entry name" value="RecF/RecN/SMC, N-terminal domain"/>
    <property type="match status" value="1"/>
</dbReference>
<sequence length="352" mass="40313">MFVKTLDLVSFRNHDHLSMTFGEDMYRLIGPNGLGKTNFLEGIYVAMTGRSFRTHALKEVITFGAEYSYLASTIHIDTFDHKLQLTIKDDGKYYLRDNNPIKRAKDYGRGLGVVVFEPKHLQMVQGSPSGRRNFLDEMLRMTSPAYDESYSGYYHVLYQRNYVLRKLKEPSLLDVYDRRLSTYAAVLLKERLKFLKRMAPGVSKYYEAISGDRESLEVRYKASFPVTRIEALEEEFYESLKLSRESDRERGRTGIGPHLDDLSFLLDGVEAKKYASTGQIRSIVLALKCLEIERIGDFLGSDPVVLLDDVLSELDEMRRDVLLSEIKGQCFITSAEEIGSLKEKSTAIDLNK</sequence>
<name>A0A134AKN8_9FIRM</name>
<dbReference type="RefSeq" id="WP_068366662.1">
    <property type="nucleotide sequence ID" value="NZ_CAIJCT010000016.1"/>
</dbReference>
<dbReference type="PROSITE" id="PS00618">
    <property type="entry name" value="RECF_2"/>
    <property type="match status" value="1"/>
</dbReference>
<feature type="domain" description="RecF/RecN/SMC N-terminal" evidence="14">
    <location>
        <begin position="3"/>
        <end position="328"/>
    </location>
</feature>
<dbReference type="Proteomes" id="UP000070442">
    <property type="component" value="Unassembled WGS sequence"/>
</dbReference>
<keyword evidence="11 12" id="KW-0742">SOS response</keyword>
<dbReference type="GO" id="GO:0000731">
    <property type="term" value="P:DNA synthesis involved in DNA repair"/>
    <property type="evidence" value="ECO:0007669"/>
    <property type="project" value="TreeGrafter"/>
</dbReference>
<keyword evidence="16" id="KW-1185">Reference proteome</keyword>
<dbReference type="InterPro" id="IPR042174">
    <property type="entry name" value="RecF_2"/>
</dbReference>
<evidence type="ECO:0000256" key="8">
    <source>
        <dbReference type="ARBA" id="ARBA00022840"/>
    </source>
</evidence>
<dbReference type="EMBL" id="LSDG01000005">
    <property type="protein sequence ID" value="KXB68288.1"/>
    <property type="molecule type" value="Genomic_DNA"/>
</dbReference>
<comment type="caution">
    <text evidence="15">The sequence shown here is derived from an EMBL/GenBank/DDBJ whole genome shotgun (WGS) entry which is preliminary data.</text>
</comment>
<dbReference type="PANTHER" id="PTHR32182">
    <property type="entry name" value="DNA REPLICATION AND REPAIR PROTEIN RECF"/>
    <property type="match status" value="1"/>
</dbReference>
<keyword evidence="5 12" id="KW-0235">DNA replication</keyword>
<evidence type="ECO:0000256" key="10">
    <source>
        <dbReference type="ARBA" id="ARBA00023204"/>
    </source>
</evidence>
<dbReference type="AlphaFoldDB" id="A0A134AKN8"/>
<evidence type="ECO:0000256" key="3">
    <source>
        <dbReference type="ARBA" id="ARBA00020170"/>
    </source>
</evidence>
<dbReference type="GO" id="GO:0005524">
    <property type="term" value="F:ATP binding"/>
    <property type="evidence" value="ECO:0007669"/>
    <property type="project" value="UniProtKB-UniRule"/>
</dbReference>
<evidence type="ECO:0000256" key="6">
    <source>
        <dbReference type="ARBA" id="ARBA00022741"/>
    </source>
</evidence>
<dbReference type="InterPro" id="IPR001238">
    <property type="entry name" value="DNA-binding_RecF"/>
</dbReference>
<dbReference type="HAMAP" id="MF_00365">
    <property type="entry name" value="RecF"/>
    <property type="match status" value="1"/>
</dbReference>
<comment type="similarity">
    <text evidence="2 12 13">Belongs to the RecF family.</text>
</comment>
<evidence type="ECO:0000256" key="7">
    <source>
        <dbReference type="ARBA" id="ARBA00022763"/>
    </source>
</evidence>
<dbReference type="InterPro" id="IPR003395">
    <property type="entry name" value="RecF/RecN/SMC_N"/>
</dbReference>
<feature type="binding site" evidence="12">
    <location>
        <begin position="30"/>
        <end position="37"/>
    </location>
    <ligand>
        <name>ATP</name>
        <dbReference type="ChEBI" id="CHEBI:30616"/>
    </ligand>
</feature>